<evidence type="ECO:0000256" key="1">
    <source>
        <dbReference type="SAM" id="Phobius"/>
    </source>
</evidence>
<organism evidence="2 3">
    <name type="scientific">Eiseniibacteriota bacterium</name>
    <dbReference type="NCBI Taxonomy" id="2212470"/>
    <lineage>
        <taxon>Bacteria</taxon>
        <taxon>Candidatus Eiseniibacteriota</taxon>
    </lineage>
</organism>
<feature type="transmembrane region" description="Helical" evidence="1">
    <location>
        <begin position="352"/>
        <end position="373"/>
    </location>
</feature>
<dbReference type="AlphaFoldDB" id="A0A849SCE6"/>
<comment type="caution">
    <text evidence="2">The sequence shown here is derived from an EMBL/GenBank/DDBJ whole genome shotgun (WGS) entry which is preliminary data.</text>
</comment>
<feature type="transmembrane region" description="Helical" evidence="1">
    <location>
        <begin position="81"/>
        <end position="104"/>
    </location>
</feature>
<evidence type="ECO:0000313" key="3">
    <source>
        <dbReference type="Proteomes" id="UP000580839"/>
    </source>
</evidence>
<dbReference type="Proteomes" id="UP000580839">
    <property type="component" value="Unassembled WGS sequence"/>
</dbReference>
<reference evidence="2 3" key="1">
    <citation type="submission" date="2020-04" db="EMBL/GenBank/DDBJ databases">
        <title>Metagenomic profiling of ammonia- and methane-oxidizing microorganisms in a Dutch drinking water treatment plant.</title>
        <authorList>
            <person name="Poghosyan L."/>
            <person name="Leucker S."/>
        </authorList>
    </citation>
    <scope>NUCLEOTIDE SEQUENCE [LARGE SCALE GENOMIC DNA]</scope>
    <source>
        <strain evidence="2">S-RSF-IL-03</strain>
    </source>
</reference>
<evidence type="ECO:0000313" key="2">
    <source>
        <dbReference type="EMBL" id="NOT33052.1"/>
    </source>
</evidence>
<feature type="transmembrane region" description="Helical" evidence="1">
    <location>
        <begin position="159"/>
        <end position="177"/>
    </location>
</feature>
<evidence type="ECO:0008006" key="4">
    <source>
        <dbReference type="Google" id="ProtNLM"/>
    </source>
</evidence>
<feature type="transmembrane region" description="Helical" evidence="1">
    <location>
        <begin position="301"/>
        <end position="320"/>
    </location>
</feature>
<feature type="transmembrane region" description="Helical" evidence="1">
    <location>
        <begin position="326"/>
        <end position="345"/>
    </location>
</feature>
<protein>
    <recommendedName>
        <fullName evidence="4">Glycosyltransferase RgtA/B/C/D-like domain-containing protein</fullName>
    </recommendedName>
</protein>
<feature type="transmembrane region" description="Helical" evidence="1">
    <location>
        <begin position="134"/>
        <end position="153"/>
    </location>
</feature>
<keyword evidence="1" id="KW-0812">Transmembrane</keyword>
<sequence>MTAIGARPTDAQAVPKRVALALAVALVWWLVDLALLRTGTPHPLDDLWEDGLIARALLAGHGFWTPMLYPPLWAMRDPATLTVPVLVHGPLLPLLLTPMVAVFGARAIDHVAWLAAAAAWLTAYFTARTLQRAAGATVAAVAVLLLTFSPILLDAVNHSFSVVVGALALAIALDALLRREPRGVTAGLALGLGYLTRSELMLVAPLVALAAGLAPRQWLHFGAAFLVCAVPWWAHHFAVVGSPFFNLSSYTVVGFSHAFPGSSLMRDFALTPDRWPAFLQSNLGALPPKWLESFPRALKRVVVTPGVLTGWLVGFGLFAWLPRPGYRRLASAAMFIALIPVALMTVTVPQPLYLVTFLPLFAIAASIGAGALVEWFVPTVRIARWWPAVVVLLAFAGVIPTLLVARTEARAARDLLASERAALAKVPATGVSPLFSDRPDFVAWTTGRPALWMTSDEYDALYPRFTAEHAARPAGLPAVRDSNLTWFHDGHWAAGRRAR</sequence>
<dbReference type="EMBL" id="JABFRW010000026">
    <property type="protein sequence ID" value="NOT33052.1"/>
    <property type="molecule type" value="Genomic_DNA"/>
</dbReference>
<feature type="transmembrane region" description="Helical" evidence="1">
    <location>
        <begin position="20"/>
        <end position="40"/>
    </location>
</feature>
<feature type="transmembrane region" description="Helical" evidence="1">
    <location>
        <begin position="385"/>
        <end position="405"/>
    </location>
</feature>
<proteinExistence type="predicted"/>
<feature type="transmembrane region" description="Helical" evidence="1">
    <location>
        <begin position="110"/>
        <end position="127"/>
    </location>
</feature>
<feature type="transmembrane region" description="Helical" evidence="1">
    <location>
        <begin position="189"/>
        <end position="212"/>
    </location>
</feature>
<keyword evidence="1" id="KW-1133">Transmembrane helix</keyword>
<accession>A0A849SCE6</accession>
<keyword evidence="1" id="KW-0472">Membrane</keyword>
<name>A0A849SCE6_UNCEI</name>
<gene>
    <name evidence="2" type="ORF">HOP12_02665</name>
</gene>
<feature type="transmembrane region" description="Helical" evidence="1">
    <location>
        <begin position="218"/>
        <end position="240"/>
    </location>
</feature>